<reference evidence="4" key="1">
    <citation type="submission" date="2020-08" db="EMBL/GenBank/DDBJ databases">
        <title>Ramlibacter sp. GTP1 16S ribosomal RNA gene genome sequencing and assembly.</title>
        <authorList>
            <person name="Kang M."/>
        </authorList>
    </citation>
    <scope>NUCLEOTIDE SEQUENCE</scope>
    <source>
        <strain evidence="4">GTP1</strain>
    </source>
</reference>
<sequence length="205" mass="22061">MNFKLGWKTLPFLLFVLGGPAYAQTGGEIQAGAQPVLPAFLNDRTPCVPDAARYHGVNPWILKAILNVESGFNPQAINRNANKSIDVGMAQINSIHFKELASYGIAPAHLMDGCIATYIAAWHLAKQMRLHGNTWFGIASYHSATPCLNSRYAGLLWNTLVGWSVMAGPRVRIPRMDECGGAGASASTRGQIRSSTSASVAFDSD</sequence>
<dbReference type="InterPro" id="IPR023346">
    <property type="entry name" value="Lysozyme-like_dom_sf"/>
</dbReference>
<evidence type="ECO:0000256" key="2">
    <source>
        <dbReference type="SAM" id="SignalP"/>
    </source>
</evidence>
<gene>
    <name evidence="4" type="ORF">H8R02_24410</name>
</gene>
<feature type="region of interest" description="Disordered" evidence="1">
    <location>
        <begin position="182"/>
        <end position="205"/>
    </location>
</feature>
<dbReference type="InterPro" id="IPR008258">
    <property type="entry name" value="Transglycosylase_SLT_dom_1"/>
</dbReference>
<accession>A0A923S4M7</accession>
<comment type="caution">
    <text evidence="4">The sequence shown here is derived from an EMBL/GenBank/DDBJ whole genome shotgun (WGS) entry which is preliminary data.</text>
</comment>
<evidence type="ECO:0000256" key="1">
    <source>
        <dbReference type="SAM" id="MobiDB-lite"/>
    </source>
</evidence>
<dbReference type="CDD" id="cd13400">
    <property type="entry name" value="LT_IagB-like"/>
    <property type="match status" value="1"/>
</dbReference>
<dbReference type="Pfam" id="PF01464">
    <property type="entry name" value="SLT"/>
    <property type="match status" value="1"/>
</dbReference>
<feature type="compositionally biased region" description="Polar residues" evidence="1">
    <location>
        <begin position="185"/>
        <end position="199"/>
    </location>
</feature>
<dbReference type="EMBL" id="JACORU010000011">
    <property type="protein sequence ID" value="MBC5767631.1"/>
    <property type="molecule type" value="Genomic_DNA"/>
</dbReference>
<protein>
    <submittedName>
        <fullName evidence="4">Lytic transglycosylase domain-containing protein</fullName>
    </submittedName>
</protein>
<keyword evidence="2" id="KW-0732">Signal</keyword>
<evidence type="ECO:0000259" key="3">
    <source>
        <dbReference type="Pfam" id="PF01464"/>
    </source>
</evidence>
<dbReference type="AlphaFoldDB" id="A0A923S4M7"/>
<proteinExistence type="predicted"/>
<evidence type="ECO:0000313" key="5">
    <source>
        <dbReference type="Proteomes" id="UP000596827"/>
    </source>
</evidence>
<keyword evidence="5" id="KW-1185">Reference proteome</keyword>
<dbReference type="Gene3D" id="1.10.530.10">
    <property type="match status" value="1"/>
</dbReference>
<name>A0A923S4M7_9BURK</name>
<feature type="signal peptide" evidence="2">
    <location>
        <begin position="1"/>
        <end position="23"/>
    </location>
</feature>
<organism evidence="4 5">
    <name type="scientific">Ramlibacter albus</name>
    <dbReference type="NCBI Taxonomy" id="2079448"/>
    <lineage>
        <taxon>Bacteria</taxon>
        <taxon>Pseudomonadati</taxon>
        <taxon>Pseudomonadota</taxon>
        <taxon>Betaproteobacteria</taxon>
        <taxon>Burkholderiales</taxon>
        <taxon>Comamonadaceae</taxon>
        <taxon>Ramlibacter</taxon>
    </lineage>
</organism>
<feature type="domain" description="Transglycosylase SLT" evidence="3">
    <location>
        <begin position="50"/>
        <end position="145"/>
    </location>
</feature>
<dbReference type="Proteomes" id="UP000596827">
    <property type="component" value="Unassembled WGS sequence"/>
</dbReference>
<feature type="chain" id="PRO_5038128772" evidence="2">
    <location>
        <begin position="24"/>
        <end position="205"/>
    </location>
</feature>
<dbReference type="SUPFAM" id="SSF53955">
    <property type="entry name" value="Lysozyme-like"/>
    <property type="match status" value="1"/>
</dbReference>
<evidence type="ECO:0000313" key="4">
    <source>
        <dbReference type="EMBL" id="MBC5767631.1"/>
    </source>
</evidence>
<dbReference type="RefSeq" id="WP_187084113.1">
    <property type="nucleotide sequence ID" value="NZ_JACORU010000011.1"/>
</dbReference>